<accession>A0A3S0K995</accession>
<proteinExistence type="predicted"/>
<dbReference type="InterPro" id="IPR014016">
    <property type="entry name" value="UvrD-like_ATP-bd"/>
</dbReference>
<evidence type="ECO:0000256" key="2">
    <source>
        <dbReference type="ARBA" id="ARBA00022801"/>
    </source>
</evidence>
<evidence type="ECO:0000256" key="1">
    <source>
        <dbReference type="ARBA" id="ARBA00022741"/>
    </source>
</evidence>
<keyword evidence="1" id="KW-0547">Nucleotide-binding</keyword>
<keyword evidence="8" id="KW-1185">Reference proteome</keyword>
<dbReference type="InterPro" id="IPR000212">
    <property type="entry name" value="DNA_helicase_UvrD/REP"/>
</dbReference>
<keyword evidence="4" id="KW-0067">ATP-binding</keyword>
<dbReference type="Proteomes" id="UP000277766">
    <property type="component" value="Unassembled WGS sequence"/>
</dbReference>
<dbReference type="GO" id="GO:0016787">
    <property type="term" value="F:hydrolase activity"/>
    <property type="evidence" value="ECO:0007669"/>
    <property type="project" value="UniProtKB-KW"/>
</dbReference>
<keyword evidence="3 7" id="KW-0347">Helicase</keyword>
<protein>
    <submittedName>
        <fullName evidence="7">ATP-dependent helicase</fullName>
    </submittedName>
</protein>
<dbReference type="GO" id="GO:0000725">
    <property type="term" value="P:recombinational repair"/>
    <property type="evidence" value="ECO:0007669"/>
    <property type="project" value="TreeGrafter"/>
</dbReference>
<evidence type="ECO:0000256" key="3">
    <source>
        <dbReference type="ARBA" id="ARBA00022806"/>
    </source>
</evidence>
<dbReference type="InterPro" id="IPR027417">
    <property type="entry name" value="P-loop_NTPase"/>
</dbReference>
<organism evidence="7 8">
    <name type="scientific">Deinococcus radiophilus</name>
    <dbReference type="NCBI Taxonomy" id="32062"/>
    <lineage>
        <taxon>Bacteria</taxon>
        <taxon>Thermotogati</taxon>
        <taxon>Deinococcota</taxon>
        <taxon>Deinococci</taxon>
        <taxon>Deinococcales</taxon>
        <taxon>Deinococcaceae</taxon>
        <taxon>Deinococcus</taxon>
    </lineage>
</organism>
<dbReference type="AlphaFoldDB" id="A0A3S0K995"/>
<evidence type="ECO:0000313" key="8">
    <source>
        <dbReference type="Proteomes" id="UP000277766"/>
    </source>
</evidence>
<dbReference type="GO" id="GO:0005524">
    <property type="term" value="F:ATP binding"/>
    <property type="evidence" value="ECO:0007669"/>
    <property type="project" value="UniProtKB-KW"/>
</dbReference>
<keyword evidence="2" id="KW-0378">Hydrolase</keyword>
<dbReference type="Gene3D" id="3.40.50.300">
    <property type="entry name" value="P-loop containing nucleotide triphosphate hydrolases"/>
    <property type="match status" value="1"/>
</dbReference>
<dbReference type="OrthoDB" id="9810135at2"/>
<feature type="domain" description="UvrD-like helicase ATP-binding" evidence="6">
    <location>
        <begin position="6"/>
        <end position="106"/>
    </location>
</feature>
<dbReference type="GO" id="GO:0043138">
    <property type="term" value="F:3'-5' DNA helicase activity"/>
    <property type="evidence" value="ECO:0007669"/>
    <property type="project" value="TreeGrafter"/>
</dbReference>
<evidence type="ECO:0000313" key="7">
    <source>
        <dbReference type="EMBL" id="RTR25509.1"/>
    </source>
</evidence>
<dbReference type="GO" id="GO:0003677">
    <property type="term" value="F:DNA binding"/>
    <property type="evidence" value="ECO:0007669"/>
    <property type="project" value="InterPro"/>
</dbReference>
<dbReference type="PANTHER" id="PTHR11070">
    <property type="entry name" value="UVRD / RECB / PCRA DNA HELICASE FAMILY MEMBER"/>
    <property type="match status" value="1"/>
</dbReference>
<dbReference type="PANTHER" id="PTHR11070:SF2">
    <property type="entry name" value="ATP-DEPENDENT DNA HELICASE SRS2"/>
    <property type="match status" value="1"/>
</dbReference>
<gene>
    <name evidence="7" type="ORF">EJ104_10680</name>
</gene>
<reference evidence="7 8" key="1">
    <citation type="submission" date="2018-12" db="EMBL/GenBank/DDBJ databases">
        <title>Deinococcus radiophilus ATCC 27603 genome sequencing and assembly.</title>
        <authorList>
            <person name="Maclea K.S."/>
            <person name="Maynard C.R."/>
        </authorList>
    </citation>
    <scope>NUCLEOTIDE SEQUENCE [LARGE SCALE GENOMIC DNA]</scope>
    <source>
        <strain evidence="7 8">ATCC 27603</strain>
    </source>
</reference>
<feature type="region of interest" description="Disordered" evidence="5">
    <location>
        <begin position="220"/>
        <end position="256"/>
    </location>
</feature>
<sequence>MHVKPLTHEQREIVTAQRVPLTVVRAGAGTGKTRVLVDRLDHLLQQDPAVKVAVVPFGRKVALEITDRLHRTGVHAGSPQILVKTLHALSYRHLRERLDAVKRAAEEAGLLRFDESVLGEPAYYIDDAYQGPPIYHDVRAVGEAELLSDKRVARRLYELARKFGYPLRSESGELRGVLAWIAYLANTLPSQVDTPQYALYRQVVEEYIRTVDLLNENRPQDQISPLLTEPPTWPTSGKPGSTLRRTVPTCSPAPRC</sequence>
<evidence type="ECO:0000256" key="4">
    <source>
        <dbReference type="ARBA" id="ARBA00022840"/>
    </source>
</evidence>
<dbReference type="Pfam" id="PF00580">
    <property type="entry name" value="UvrD-helicase"/>
    <property type="match status" value="1"/>
</dbReference>
<evidence type="ECO:0000259" key="6">
    <source>
        <dbReference type="Pfam" id="PF00580"/>
    </source>
</evidence>
<evidence type="ECO:0000256" key="5">
    <source>
        <dbReference type="SAM" id="MobiDB-lite"/>
    </source>
</evidence>
<comment type="caution">
    <text evidence="7">The sequence shown here is derived from an EMBL/GenBank/DDBJ whole genome shotgun (WGS) entry which is preliminary data.</text>
</comment>
<dbReference type="RefSeq" id="WP_126352757.1">
    <property type="nucleotide sequence ID" value="NZ_CP086382.1"/>
</dbReference>
<dbReference type="SUPFAM" id="SSF52540">
    <property type="entry name" value="P-loop containing nucleoside triphosphate hydrolases"/>
    <property type="match status" value="1"/>
</dbReference>
<name>A0A3S0K995_9DEIO</name>
<dbReference type="EMBL" id="RXPE01000026">
    <property type="protein sequence ID" value="RTR25509.1"/>
    <property type="molecule type" value="Genomic_DNA"/>
</dbReference>